<evidence type="ECO:0000256" key="5">
    <source>
        <dbReference type="ARBA" id="ARBA00013269"/>
    </source>
</evidence>
<keyword evidence="16" id="KW-1185">Reference proteome</keyword>
<comment type="catalytic activity">
    <reaction evidence="12">
        <text>adenylyl-molybdopterin + molybdate = Mo-molybdopterin + AMP + H(+)</text>
        <dbReference type="Rhea" id="RHEA:35047"/>
        <dbReference type="ChEBI" id="CHEBI:15378"/>
        <dbReference type="ChEBI" id="CHEBI:36264"/>
        <dbReference type="ChEBI" id="CHEBI:62727"/>
        <dbReference type="ChEBI" id="CHEBI:71302"/>
        <dbReference type="ChEBI" id="CHEBI:456215"/>
        <dbReference type="EC" id="2.10.1.1"/>
    </reaction>
</comment>
<evidence type="ECO:0000256" key="6">
    <source>
        <dbReference type="ARBA" id="ARBA00021108"/>
    </source>
</evidence>
<dbReference type="RefSeq" id="WP_110516512.1">
    <property type="nucleotide sequence ID" value="NZ_PDOF01000001.1"/>
</dbReference>
<evidence type="ECO:0000256" key="13">
    <source>
        <dbReference type="RuleBase" id="RU365090"/>
    </source>
</evidence>
<accession>A0A2W0H6E2</accession>
<comment type="pathway">
    <text evidence="3 13">Cofactor biosynthesis; molybdopterin biosynthesis.</text>
</comment>
<dbReference type="GO" id="GO:0061599">
    <property type="term" value="F:molybdopterin molybdotransferase activity"/>
    <property type="evidence" value="ECO:0007669"/>
    <property type="project" value="UniProtKB-UniRule"/>
</dbReference>
<dbReference type="OrthoDB" id="9804758at2"/>
<dbReference type="EMBL" id="PDOF01000001">
    <property type="protein sequence ID" value="PYZ97434.1"/>
    <property type="molecule type" value="Genomic_DNA"/>
</dbReference>
<dbReference type="InterPro" id="IPR038987">
    <property type="entry name" value="MoeA-like"/>
</dbReference>
<organism evidence="15 16">
    <name type="scientific">Alteribacter lacisalsi</name>
    <dbReference type="NCBI Taxonomy" id="2045244"/>
    <lineage>
        <taxon>Bacteria</taxon>
        <taxon>Bacillati</taxon>
        <taxon>Bacillota</taxon>
        <taxon>Bacilli</taxon>
        <taxon>Bacillales</taxon>
        <taxon>Bacillaceae</taxon>
        <taxon>Alteribacter</taxon>
    </lineage>
</organism>
<dbReference type="NCBIfam" id="NF045515">
    <property type="entry name" value="Glp_gephyrin"/>
    <property type="match status" value="1"/>
</dbReference>
<dbReference type="GO" id="GO:0006777">
    <property type="term" value="P:Mo-molybdopterin cofactor biosynthetic process"/>
    <property type="evidence" value="ECO:0007669"/>
    <property type="project" value="UniProtKB-UniRule"/>
</dbReference>
<dbReference type="Gene3D" id="3.90.105.10">
    <property type="entry name" value="Molybdopterin biosynthesis moea protein, domain 2"/>
    <property type="match status" value="1"/>
</dbReference>
<comment type="caution">
    <text evidence="15">The sequence shown here is derived from an EMBL/GenBank/DDBJ whole genome shotgun (WGS) entry which is preliminary data.</text>
</comment>
<dbReference type="InterPro" id="IPR036425">
    <property type="entry name" value="MoaB/Mog-like_dom_sf"/>
</dbReference>
<dbReference type="Proteomes" id="UP000248066">
    <property type="component" value="Unassembled WGS sequence"/>
</dbReference>
<dbReference type="PANTHER" id="PTHR10192">
    <property type="entry name" value="MOLYBDOPTERIN BIOSYNTHESIS PROTEIN"/>
    <property type="match status" value="1"/>
</dbReference>
<dbReference type="InterPro" id="IPR036135">
    <property type="entry name" value="MoeA_linker/N_sf"/>
</dbReference>
<dbReference type="FunFam" id="3.40.980.10:FF:000004">
    <property type="entry name" value="Molybdopterin molybdenumtransferase"/>
    <property type="match status" value="1"/>
</dbReference>
<keyword evidence="9 13" id="KW-0479">Metal-binding</keyword>
<dbReference type="Pfam" id="PF03454">
    <property type="entry name" value="MoeA_C"/>
    <property type="match status" value="1"/>
</dbReference>
<dbReference type="NCBIfam" id="TIGR00177">
    <property type="entry name" value="molyb_syn"/>
    <property type="match status" value="1"/>
</dbReference>
<dbReference type="GO" id="GO:0046872">
    <property type="term" value="F:metal ion binding"/>
    <property type="evidence" value="ECO:0007669"/>
    <property type="project" value="UniProtKB-UniRule"/>
</dbReference>
<reference evidence="15 16" key="1">
    <citation type="submission" date="2017-10" db="EMBL/GenBank/DDBJ databases">
        <title>Bacillus sp. nov., a halophilic bacterium isolated from a Yangshapao Lake.</title>
        <authorList>
            <person name="Wang H."/>
        </authorList>
    </citation>
    <scope>NUCLEOTIDE SEQUENCE [LARGE SCALE GENOMIC DNA]</scope>
    <source>
        <strain evidence="15 16">YSP-3</strain>
    </source>
</reference>
<evidence type="ECO:0000313" key="16">
    <source>
        <dbReference type="Proteomes" id="UP000248066"/>
    </source>
</evidence>
<dbReference type="CDD" id="cd00887">
    <property type="entry name" value="MoeA"/>
    <property type="match status" value="1"/>
</dbReference>
<comment type="similarity">
    <text evidence="4 13">Belongs to the MoeA family.</text>
</comment>
<protein>
    <recommendedName>
        <fullName evidence="6 13">Molybdopterin molybdenumtransferase</fullName>
        <ecNumber evidence="5 13">2.10.1.1</ecNumber>
    </recommendedName>
</protein>
<dbReference type="InterPro" id="IPR036688">
    <property type="entry name" value="MoeA_C_domain_IV_sf"/>
</dbReference>
<dbReference type="AlphaFoldDB" id="A0A2W0H6E2"/>
<feature type="domain" description="MoaB/Mog" evidence="14">
    <location>
        <begin position="189"/>
        <end position="327"/>
    </location>
</feature>
<keyword evidence="7 13" id="KW-0500">Molybdenum</keyword>
<evidence type="ECO:0000256" key="9">
    <source>
        <dbReference type="ARBA" id="ARBA00022723"/>
    </source>
</evidence>
<dbReference type="Pfam" id="PF00994">
    <property type="entry name" value="MoCF_biosynth"/>
    <property type="match status" value="1"/>
</dbReference>
<evidence type="ECO:0000256" key="3">
    <source>
        <dbReference type="ARBA" id="ARBA00005046"/>
    </source>
</evidence>
<evidence type="ECO:0000256" key="1">
    <source>
        <dbReference type="ARBA" id="ARBA00001946"/>
    </source>
</evidence>
<gene>
    <name evidence="15" type="ORF">CR205_02215</name>
</gene>
<evidence type="ECO:0000256" key="7">
    <source>
        <dbReference type="ARBA" id="ARBA00022505"/>
    </source>
</evidence>
<keyword evidence="8 13" id="KW-0808">Transferase</keyword>
<dbReference type="SMART" id="SM00852">
    <property type="entry name" value="MoCF_biosynth"/>
    <property type="match status" value="1"/>
</dbReference>
<dbReference type="SUPFAM" id="SSF63867">
    <property type="entry name" value="MoeA C-terminal domain-like"/>
    <property type="match status" value="1"/>
</dbReference>
<proteinExistence type="inferred from homology"/>
<dbReference type="EC" id="2.10.1.1" evidence="5 13"/>
<evidence type="ECO:0000256" key="2">
    <source>
        <dbReference type="ARBA" id="ARBA00002901"/>
    </source>
</evidence>
<keyword evidence="10 13" id="KW-0460">Magnesium</keyword>
<dbReference type="InterPro" id="IPR005111">
    <property type="entry name" value="MoeA_C_domain_IV"/>
</dbReference>
<evidence type="ECO:0000256" key="4">
    <source>
        <dbReference type="ARBA" id="ARBA00010763"/>
    </source>
</evidence>
<dbReference type="UniPathway" id="UPA00344"/>
<keyword evidence="11 13" id="KW-0501">Molybdenum cofactor biosynthesis</keyword>
<sequence length="428" mass="45942">MIEKRTPIPVPTAQERIMTLARAGEVEKVPITEADDRVLAEAIYADHDIPPFDKSPLDGFAVQSADTENASAETPVYLEVTETVGAGGVAAPVTAPGQAVRVMTGTMMPEGCDAICMFELTKEVTRNNKTMIEITRPFKKGDFVSFKGEETKKGDPLVEAGSDITPGVKALLATFGYPEVPVYRKPVVGIFATGTELLEVDEAMEPGKIRNSNAYMVASQLKKAGAEPRYYGKLADDFDACYDAVAGAISEVDALITTGGVSVGDFDYLPAIYEKLGASVLFNKIAMRPGSVTTAAELDGMPLFGLSGNPSACFVGFELYTRPWIRTLLGAKNPYLIQTKALLGQDFPKANPFTRLIRSETRFDDTGRLTTRPAGFDKSSAVTSLAHTNALTILPGGTRGYKAGDEVDVLLLNEPGSVPLRLPEKNRT</sequence>
<dbReference type="SUPFAM" id="SSF63882">
    <property type="entry name" value="MoeA N-terminal region -like"/>
    <property type="match status" value="1"/>
</dbReference>
<dbReference type="Gene3D" id="2.170.190.11">
    <property type="entry name" value="Molybdopterin biosynthesis moea protein, domain 3"/>
    <property type="match status" value="1"/>
</dbReference>
<dbReference type="Gene3D" id="2.40.340.10">
    <property type="entry name" value="MoeA, C-terminal, domain IV"/>
    <property type="match status" value="1"/>
</dbReference>
<dbReference type="InterPro" id="IPR001453">
    <property type="entry name" value="MoaB/Mog_dom"/>
</dbReference>
<evidence type="ECO:0000256" key="10">
    <source>
        <dbReference type="ARBA" id="ARBA00022842"/>
    </source>
</evidence>
<evidence type="ECO:0000256" key="8">
    <source>
        <dbReference type="ARBA" id="ARBA00022679"/>
    </source>
</evidence>
<dbReference type="SUPFAM" id="SSF53218">
    <property type="entry name" value="Molybdenum cofactor biosynthesis proteins"/>
    <property type="match status" value="1"/>
</dbReference>
<comment type="function">
    <text evidence="2 13">Catalyzes the insertion of molybdate into adenylated molybdopterin with the concomitant release of AMP.</text>
</comment>
<dbReference type="Gene3D" id="3.40.980.10">
    <property type="entry name" value="MoaB/Mog-like domain"/>
    <property type="match status" value="1"/>
</dbReference>
<comment type="cofactor">
    <cofactor evidence="1 13">
        <name>Mg(2+)</name>
        <dbReference type="ChEBI" id="CHEBI:18420"/>
    </cofactor>
</comment>
<evidence type="ECO:0000313" key="15">
    <source>
        <dbReference type="EMBL" id="PYZ97434.1"/>
    </source>
</evidence>
<dbReference type="Pfam" id="PF03453">
    <property type="entry name" value="MoeA_N"/>
    <property type="match status" value="1"/>
</dbReference>
<dbReference type="PANTHER" id="PTHR10192:SF5">
    <property type="entry name" value="GEPHYRIN"/>
    <property type="match status" value="1"/>
</dbReference>
<name>A0A2W0H6E2_9BACI</name>
<dbReference type="InterPro" id="IPR005110">
    <property type="entry name" value="MoeA_linker/N"/>
</dbReference>
<evidence type="ECO:0000259" key="14">
    <source>
        <dbReference type="SMART" id="SM00852"/>
    </source>
</evidence>
<evidence type="ECO:0000256" key="12">
    <source>
        <dbReference type="ARBA" id="ARBA00047317"/>
    </source>
</evidence>
<evidence type="ECO:0000256" key="11">
    <source>
        <dbReference type="ARBA" id="ARBA00023150"/>
    </source>
</evidence>
<dbReference type="GO" id="GO:0005829">
    <property type="term" value="C:cytosol"/>
    <property type="evidence" value="ECO:0007669"/>
    <property type="project" value="TreeGrafter"/>
</dbReference>